<dbReference type="AlphaFoldDB" id="B0DSB9"/>
<evidence type="ECO:0000256" key="1">
    <source>
        <dbReference type="ARBA" id="ARBA00006082"/>
    </source>
</evidence>
<dbReference type="Proteomes" id="UP000001194">
    <property type="component" value="Unassembled WGS sequence"/>
</dbReference>
<dbReference type="SUPFAM" id="SSF54211">
    <property type="entry name" value="Ribosomal protein S5 domain 2-like"/>
    <property type="match status" value="1"/>
</dbReference>
<dbReference type="SUPFAM" id="SSF55874">
    <property type="entry name" value="ATPase domain of HSP90 chaperone/DNA topoisomerase II/histidine kinase"/>
    <property type="match status" value="1"/>
</dbReference>
<accession>B0DSB9</accession>
<dbReference type="GO" id="GO:0032389">
    <property type="term" value="C:MutLalpha complex"/>
    <property type="evidence" value="ECO:0007669"/>
    <property type="project" value="TreeGrafter"/>
</dbReference>
<dbReference type="GO" id="GO:0061982">
    <property type="term" value="P:meiosis I cell cycle process"/>
    <property type="evidence" value="ECO:0007669"/>
    <property type="project" value="UniProtKB-ARBA"/>
</dbReference>
<dbReference type="InterPro" id="IPR014721">
    <property type="entry name" value="Ribsml_uS5_D2-typ_fold_subgr"/>
</dbReference>
<dbReference type="GO" id="GO:0016887">
    <property type="term" value="F:ATP hydrolysis activity"/>
    <property type="evidence" value="ECO:0007669"/>
    <property type="project" value="InterPro"/>
</dbReference>
<dbReference type="Pfam" id="PF13589">
    <property type="entry name" value="HATPase_c_3"/>
    <property type="match status" value="1"/>
</dbReference>
<dbReference type="STRING" id="486041.B0DSB9"/>
<dbReference type="SMART" id="SM01340">
    <property type="entry name" value="DNA_mis_repair"/>
    <property type="match status" value="1"/>
</dbReference>
<dbReference type="GO" id="GO:0005524">
    <property type="term" value="F:ATP binding"/>
    <property type="evidence" value="ECO:0007669"/>
    <property type="project" value="InterPro"/>
</dbReference>
<dbReference type="InParanoid" id="B0DSB9"/>
<dbReference type="Gene3D" id="3.30.230.10">
    <property type="match status" value="1"/>
</dbReference>
<dbReference type="OrthoDB" id="10263226at2759"/>
<protein>
    <submittedName>
        <fullName evidence="4">Predicted protein</fullName>
    </submittedName>
</protein>
<reference evidence="4 5" key="1">
    <citation type="journal article" date="2008" name="Nature">
        <title>The genome of Laccaria bicolor provides insights into mycorrhizal symbiosis.</title>
        <authorList>
            <person name="Martin F."/>
            <person name="Aerts A."/>
            <person name="Ahren D."/>
            <person name="Brun A."/>
            <person name="Danchin E.G.J."/>
            <person name="Duchaussoy F."/>
            <person name="Gibon J."/>
            <person name="Kohler A."/>
            <person name="Lindquist E."/>
            <person name="Pereda V."/>
            <person name="Salamov A."/>
            <person name="Shapiro H.J."/>
            <person name="Wuyts J."/>
            <person name="Blaudez D."/>
            <person name="Buee M."/>
            <person name="Brokstein P."/>
            <person name="Canbaeck B."/>
            <person name="Cohen D."/>
            <person name="Courty P.E."/>
            <person name="Coutinho P.M."/>
            <person name="Delaruelle C."/>
            <person name="Detter J.C."/>
            <person name="Deveau A."/>
            <person name="DiFazio S."/>
            <person name="Duplessis S."/>
            <person name="Fraissinet-Tachet L."/>
            <person name="Lucic E."/>
            <person name="Frey-Klett P."/>
            <person name="Fourrey C."/>
            <person name="Feussner I."/>
            <person name="Gay G."/>
            <person name="Grimwood J."/>
            <person name="Hoegger P.J."/>
            <person name="Jain P."/>
            <person name="Kilaru S."/>
            <person name="Labbe J."/>
            <person name="Lin Y.C."/>
            <person name="Legue V."/>
            <person name="Le Tacon F."/>
            <person name="Marmeisse R."/>
            <person name="Melayah D."/>
            <person name="Montanini B."/>
            <person name="Muratet M."/>
            <person name="Nehls U."/>
            <person name="Niculita-Hirzel H."/>
            <person name="Oudot-Le Secq M.P."/>
            <person name="Peter M."/>
            <person name="Quesneville H."/>
            <person name="Rajashekar B."/>
            <person name="Reich M."/>
            <person name="Rouhier N."/>
            <person name="Schmutz J."/>
            <person name="Yin T."/>
            <person name="Chalot M."/>
            <person name="Henrissat B."/>
            <person name="Kuees U."/>
            <person name="Lucas S."/>
            <person name="Van de Peer Y."/>
            <person name="Podila G.K."/>
            <person name="Polle A."/>
            <person name="Pukkila P.J."/>
            <person name="Richardson P.M."/>
            <person name="Rouze P."/>
            <person name="Sanders I.R."/>
            <person name="Stajich J.E."/>
            <person name="Tunlid A."/>
            <person name="Tuskan G."/>
            <person name="Grigoriev I.V."/>
        </authorList>
    </citation>
    <scope>NUCLEOTIDE SEQUENCE [LARGE SCALE GENOMIC DNA]</scope>
    <source>
        <strain evidence="5">S238N-H82 / ATCC MYA-4686</strain>
    </source>
</reference>
<dbReference type="CDD" id="cd03484">
    <property type="entry name" value="MutL_Trans_hPMS_2_like"/>
    <property type="match status" value="1"/>
</dbReference>
<dbReference type="FunFam" id="3.30.565.10:FF:000014">
    <property type="entry name" value="Mismatch repair endonuclease pms1, putative"/>
    <property type="match status" value="1"/>
</dbReference>
<comment type="similarity">
    <text evidence="1">Belongs to the DNA mismatch repair MutL/HexB family.</text>
</comment>
<dbReference type="PANTHER" id="PTHR10073">
    <property type="entry name" value="DNA MISMATCH REPAIR PROTEIN MLH, PMS, MUTL"/>
    <property type="match status" value="1"/>
</dbReference>
<dbReference type="EMBL" id="DS547130">
    <property type="protein sequence ID" value="EDR02448.1"/>
    <property type="molecule type" value="Genomic_DNA"/>
</dbReference>
<keyword evidence="5" id="KW-1185">Reference proteome</keyword>
<proteinExistence type="inferred from homology"/>
<dbReference type="InterPro" id="IPR020568">
    <property type="entry name" value="Ribosomal_Su5_D2-typ_SF"/>
</dbReference>
<dbReference type="Gene3D" id="3.30.565.10">
    <property type="entry name" value="Histidine kinase-like ATPase, C-terminal domain"/>
    <property type="match status" value="1"/>
</dbReference>
<dbReference type="GO" id="GO:0030983">
    <property type="term" value="F:mismatched DNA binding"/>
    <property type="evidence" value="ECO:0007669"/>
    <property type="project" value="InterPro"/>
</dbReference>
<dbReference type="CDD" id="cd16926">
    <property type="entry name" value="HATPase_MutL-MLH-PMS-like"/>
    <property type="match status" value="1"/>
</dbReference>
<dbReference type="InterPro" id="IPR036890">
    <property type="entry name" value="HATPase_C_sf"/>
</dbReference>
<dbReference type="InterPro" id="IPR014762">
    <property type="entry name" value="DNA_mismatch_repair_CS"/>
</dbReference>
<dbReference type="GO" id="GO:0006298">
    <property type="term" value="P:mismatch repair"/>
    <property type="evidence" value="ECO:0007669"/>
    <property type="project" value="InterPro"/>
</dbReference>
<dbReference type="GeneID" id="6082499"/>
<dbReference type="KEGG" id="lbc:LACBIDRAFT_239167"/>
<evidence type="ECO:0000313" key="5">
    <source>
        <dbReference type="Proteomes" id="UP000001194"/>
    </source>
</evidence>
<dbReference type="GO" id="GO:0140664">
    <property type="term" value="F:ATP-dependent DNA damage sensor activity"/>
    <property type="evidence" value="ECO:0007669"/>
    <property type="project" value="InterPro"/>
</dbReference>
<feature type="domain" description="DNA mismatch repair protein S5" evidence="3">
    <location>
        <begin position="226"/>
        <end position="359"/>
    </location>
</feature>
<gene>
    <name evidence="4" type="ORF">LACBIDRAFT_239167</name>
</gene>
<dbReference type="PANTHER" id="PTHR10073:SF52">
    <property type="entry name" value="MISMATCH REPAIR ENDONUCLEASE PMS2"/>
    <property type="match status" value="1"/>
</dbReference>
<evidence type="ECO:0000313" key="4">
    <source>
        <dbReference type="EMBL" id="EDR02448.1"/>
    </source>
</evidence>
<dbReference type="Pfam" id="PF01119">
    <property type="entry name" value="DNA_mis_repair"/>
    <property type="match status" value="1"/>
</dbReference>
<dbReference type="HOGENOM" id="CLU_004131_6_0_1"/>
<dbReference type="PROSITE" id="PS00058">
    <property type="entry name" value="DNA_MISMATCH_REPAIR_1"/>
    <property type="match status" value="1"/>
</dbReference>
<organism evidence="5">
    <name type="scientific">Laccaria bicolor (strain S238N-H82 / ATCC MYA-4686)</name>
    <name type="common">Bicoloured deceiver</name>
    <name type="synonym">Laccaria laccata var. bicolor</name>
    <dbReference type="NCBI Taxonomy" id="486041"/>
    <lineage>
        <taxon>Eukaryota</taxon>
        <taxon>Fungi</taxon>
        <taxon>Dikarya</taxon>
        <taxon>Basidiomycota</taxon>
        <taxon>Agaricomycotina</taxon>
        <taxon>Agaricomycetes</taxon>
        <taxon>Agaricomycetidae</taxon>
        <taxon>Agaricales</taxon>
        <taxon>Agaricineae</taxon>
        <taxon>Hydnangiaceae</taxon>
        <taxon>Laccaria</taxon>
    </lineage>
</organism>
<dbReference type="NCBIfam" id="TIGR00585">
    <property type="entry name" value="mutl"/>
    <property type="match status" value="1"/>
</dbReference>
<dbReference type="InterPro" id="IPR038973">
    <property type="entry name" value="MutL/Mlh/Pms-like"/>
</dbReference>
<keyword evidence="2" id="KW-0227">DNA damage</keyword>
<sequence length="365" mass="39764">MTEKSSSIKAIDRTSIHRITSGQVVIDLQTAVKELVENSIDAGATSVEVRFKQYGLKSVEVIDNGSGIPEEDYDSVALKHHTSKLETFEDLSIVRTFGFRGEALSSLCALCEQLTVATATKETVPMGVSLEMGSNGHVKSRSTVAKPKGTTVTINSLFSPLPVRRKEFERNSKREFGKALALLHAYALGPCSAGPGVRLTVSNQLDKGFKSVQIRTNGTPSTRASVTALWGPKALDNIVDLNLAFSVDREKHTLRGQSQATETVFVEVKGLLSKFAVGCGRPGTDRQFLYVNGRPCNLSKVQKAFNEVYRTFNANQVPFILADFILPTESCDINLSPDKRTIFLHNEGNLISALKVSFGIVLPTK</sequence>
<dbReference type="InterPro" id="IPR013507">
    <property type="entry name" value="DNA_mismatch_S5_2-like"/>
</dbReference>
<evidence type="ECO:0000256" key="2">
    <source>
        <dbReference type="ARBA" id="ARBA00022763"/>
    </source>
</evidence>
<dbReference type="InterPro" id="IPR002099">
    <property type="entry name" value="MutL/Mlh/PMS"/>
</dbReference>
<evidence type="ECO:0000259" key="3">
    <source>
        <dbReference type="SMART" id="SM01340"/>
    </source>
</evidence>
<name>B0DSB9_LACBS</name>
<dbReference type="RefSeq" id="XP_001886811.1">
    <property type="nucleotide sequence ID" value="XM_001886776.1"/>
</dbReference>